<dbReference type="AlphaFoldDB" id="A0A285RI90"/>
<dbReference type="RefSeq" id="WP_097050380.1">
    <property type="nucleotide sequence ID" value="NZ_OBMM01000001.1"/>
</dbReference>
<evidence type="ECO:0000313" key="4">
    <source>
        <dbReference type="EMBL" id="SOB92067.1"/>
    </source>
</evidence>
<protein>
    <submittedName>
        <fullName evidence="4">Peptide/nickel transport system substrate-binding protein</fullName>
    </submittedName>
</protein>
<dbReference type="Proteomes" id="UP000219068">
    <property type="component" value="Unassembled WGS sequence"/>
</dbReference>
<dbReference type="EMBL" id="OBMM01000001">
    <property type="protein sequence ID" value="SOB92067.1"/>
    <property type="molecule type" value="Genomic_DNA"/>
</dbReference>
<organism evidence="4 5">
    <name type="scientific">Thalassospira xiamenensis</name>
    <dbReference type="NCBI Taxonomy" id="220697"/>
    <lineage>
        <taxon>Bacteria</taxon>
        <taxon>Pseudomonadati</taxon>
        <taxon>Pseudomonadota</taxon>
        <taxon>Alphaproteobacteria</taxon>
        <taxon>Rhodospirillales</taxon>
        <taxon>Thalassospiraceae</taxon>
        <taxon>Thalassospira</taxon>
    </lineage>
</organism>
<accession>A0A285RI90</accession>
<proteinExistence type="inferred from homology"/>
<evidence type="ECO:0000259" key="3">
    <source>
        <dbReference type="Pfam" id="PF00496"/>
    </source>
</evidence>
<name>A0A285RI90_9PROT</name>
<sequence>MNPINVPAFSAGWFNRSRNKLARTGLGAMMLAGIISLGSPAQAEIPYFKDAVSKGELPPMAERLPEHPKVIDFTAENKEIGKYGGDLVTIMGRSRDIRMAVVYAYARLIGYDEDLNLKPDILESLDVNDAGNEFTLHIRKGHKWSDGEPFTAEDFRYFWEDIVNNDELFPVGPPRFLLVGDEPATFEVLDEYTVRYSWSQPNPFFLTELAATRPPFIYRPAHYLKQFHENYRDAAELDAIVKERGLRSWAVLHTDKDRPYRLENIERPSLEPWLIRTEEPSDRFIFERNPYYHRVDPDGNQLPYIDRMIFNISNAKLVPAKVGAGEVDLQSRILSLQDYTFLKQSEPQQNFKVNLWDVGYGAYAALYPNLTCSDPVWRKLLRDVRFRRALSLAINRTEINRVMFFGLATPTNNTVLPKSPLFKPEYRESYIKFDVKKADALLDEVGLTKRNDDGIRLMPDGRPLEIIVETMGENPEHDDMLELISDSWKQIGVKLFVKGLQREVLRNRAYSGETVMSIFNGVDSGLATPATVPAEFVPIQQDSLQWPKWGQYFQTNGEAGEAPDLPAAKELMELYGKWVKGNDAARKEAWQGILDINAENMFSIGLIGNVPQPVVVRNDLRNVPEKGIHSWEPGAFFGIYRPDTFWWDR</sequence>
<evidence type="ECO:0000313" key="5">
    <source>
        <dbReference type="Proteomes" id="UP000219068"/>
    </source>
</evidence>
<gene>
    <name evidence="4" type="ORF">SAMN05428964_101533</name>
</gene>
<dbReference type="Gene3D" id="3.10.105.10">
    <property type="entry name" value="Dipeptide-binding Protein, Domain 3"/>
    <property type="match status" value="1"/>
</dbReference>
<dbReference type="InterPro" id="IPR039424">
    <property type="entry name" value="SBP_5"/>
</dbReference>
<dbReference type="Gene3D" id="3.40.190.10">
    <property type="entry name" value="Periplasmic binding protein-like II"/>
    <property type="match status" value="1"/>
</dbReference>
<dbReference type="CDD" id="cd08500">
    <property type="entry name" value="PBP2_NikA_DppA_OppA_like_4"/>
    <property type="match status" value="1"/>
</dbReference>
<dbReference type="GO" id="GO:0015833">
    <property type="term" value="P:peptide transport"/>
    <property type="evidence" value="ECO:0007669"/>
    <property type="project" value="TreeGrafter"/>
</dbReference>
<evidence type="ECO:0000256" key="1">
    <source>
        <dbReference type="ARBA" id="ARBA00004418"/>
    </source>
</evidence>
<comment type="subcellular location">
    <subcellularLocation>
        <location evidence="1">Periplasm</location>
    </subcellularLocation>
</comment>
<dbReference type="InterPro" id="IPR000914">
    <property type="entry name" value="SBP_5_dom"/>
</dbReference>
<dbReference type="PANTHER" id="PTHR30290">
    <property type="entry name" value="PERIPLASMIC BINDING COMPONENT OF ABC TRANSPORTER"/>
    <property type="match status" value="1"/>
</dbReference>
<dbReference type="GO" id="GO:1904680">
    <property type="term" value="F:peptide transmembrane transporter activity"/>
    <property type="evidence" value="ECO:0007669"/>
    <property type="project" value="TreeGrafter"/>
</dbReference>
<reference evidence="4 5" key="1">
    <citation type="submission" date="2017-08" db="EMBL/GenBank/DDBJ databases">
        <authorList>
            <person name="de Groot N.N."/>
        </authorList>
    </citation>
    <scope>NUCLEOTIDE SEQUENCE [LARGE SCALE GENOMIC DNA]</scope>
    <source>
        <strain evidence="4 5">USBA 78</strain>
    </source>
</reference>
<dbReference type="Pfam" id="PF00496">
    <property type="entry name" value="SBP_bac_5"/>
    <property type="match status" value="1"/>
</dbReference>
<dbReference type="SUPFAM" id="SSF53850">
    <property type="entry name" value="Periplasmic binding protein-like II"/>
    <property type="match status" value="1"/>
</dbReference>
<comment type="similarity">
    <text evidence="2">Belongs to the bacterial solute-binding protein 5 family.</text>
</comment>
<feature type="domain" description="Solute-binding protein family 5" evidence="3">
    <location>
        <begin position="117"/>
        <end position="524"/>
    </location>
</feature>
<evidence type="ECO:0000256" key="2">
    <source>
        <dbReference type="ARBA" id="ARBA00005695"/>
    </source>
</evidence>
<dbReference type="PANTHER" id="PTHR30290:SF62">
    <property type="entry name" value="OLIGOPEPTIDE ABC TRANSPORTER, PERIPLASMIC OLIGOPEPTIDE-BINDING PROTEIN"/>
    <property type="match status" value="1"/>
</dbReference>